<evidence type="ECO:0000313" key="2">
    <source>
        <dbReference type="EMBL" id="MCX2977228.1"/>
    </source>
</evidence>
<dbReference type="InterPro" id="IPR001753">
    <property type="entry name" value="Enoyl-CoA_hydra/iso"/>
</dbReference>
<organism evidence="2 3">
    <name type="scientific">Candidatus Marimicrobium litorale</name>
    <dbReference type="NCBI Taxonomy" id="2518991"/>
    <lineage>
        <taxon>Bacteria</taxon>
        <taxon>Pseudomonadati</taxon>
        <taxon>Pseudomonadota</taxon>
        <taxon>Gammaproteobacteria</taxon>
        <taxon>Cellvibrionales</taxon>
        <taxon>Halieaceae</taxon>
        <taxon>Marimicrobium</taxon>
    </lineage>
</organism>
<dbReference type="Gene3D" id="1.10.12.10">
    <property type="entry name" value="Lyase 2-enoyl-coa Hydratase, Chain A, domain 2"/>
    <property type="match status" value="1"/>
</dbReference>
<protein>
    <submittedName>
        <fullName evidence="2">Enoyl-CoA hydratase</fullName>
    </submittedName>
</protein>
<proteinExistence type="inferred from homology"/>
<dbReference type="PANTHER" id="PTHR43459:SF1">
    <property type="entry name" value="EG:BACN32G11.4 PROTEIN"/>
    <property type="match status" value="1"/>
</dbReference>
<name>A0ABT3T4L8_9GAMM</name>
<dbReference type="InterPro" id="IPR029045">
    <property type="entry name" value="ClpP/crotonase-like_dom_sf"/>
</dbReference>
<dbReference type="InterPro" id="IPR014748">
    <property type="entry name" value="Enoyl-CoA_hydra_C"/>
</dbReference>
<comment type="similarity">
    <text evidence="1">Belongs to the enoyl-CoA hydratase/isomerase family.</text>
</comment>
<evidence type="ECO:0000256" key="1">
    <source>
        <dbReference type="ARBA" id="ARBA00005254"/>
    </source>
</evidence>
<dbReference type="CDD" id="cd06558">
    <property type="entry name" value="crotonase-like"/>
    <property type="match status" value="1"/>
</dbReference>
<keyword evidence="3" id="KW-1185">Reference proteome</keyword>
<dbReference type="PANTHER" id="PTHR43459">
    <property type="entry name" value="ENOYL-COA HYDRATASE"/>
    <property type="match status" value="1"/>
</dbReference>
<dbReference type="Proteomes" id="UP001143304">
    <property type="component" value="Unassembled WGS sequence"/>
</dbReference>
<reference evidence="2" key="1">
    <citation type="submission" date="2019-02" db="EMBL/GenBank/DDBJ databases">
        <authorList>
            <person name="Li S.-H."/>
        </authorList>
    </citation>
    <scope>NUCLEOTIDE SEQUENCE</scope>
    <source>
        <strain evidence="2">IMCC11814</strain>
    </source>
</reference>
<evidence type="ECO:0000313" key="3">
    <source>
        <dbReference type="Proteomes" id="UP001143304"/>
    </source>
</evidence>
<accession>A0ABT3T4L8</accession>
<dbReference type="SUPFAM" id="SSF52096">
    <property type="entry name" value="ClpP/crotonase"/>
    <property type="match status" value="1"/>
</dbReference>
<gene>
    <name evidence="2" type="ORF">EYC82_07660</name>
</gene>
<dbReference type="Pfam" id="PF00378">
    <property type="entry name" value="ECH_1"/>
    <property type="match status" value="1"/>
</dbReference>
<comment type="caution">
    <text evidence="2">The sequence shown here is derived from an EMBL/GenBank/DDBJ whole genome shotgun (WGS) entry which is preliminary data.</text>
</comment>
<dbReference type="Gene3D" id="3.90.226.10">
    <property type="entry name" value="2-enoyl-CoA Hydratase, Chain A, domain 1"/>
    <property type="match status" value="1"/>
</dbReference>
<dbReference type="EMBL" id="SHNO01000001">
    <property type="protein sequence ID" value="MCX2977228.1"/>
    <property type="molecule type" value="Genomic_DNA"/>
</dbReference>
<sequence length="320" mass="34642">MHDYADCPYFRADDSELYRGACAGYAQVLLTGRYSSPSRYLVASTFWRNAEGARTVTDQLQVKVSEGVARVTFNRPKARNALSQEMRTALVDTMIDFGQDDSIRCIVIAGAGDNFMAGGDVKNFAELAKLSKEERYNHFLKRIHVTQPLLLALREMKKPVVGVVQGAAVGFGFSLAMACDLVIASHDARFACSYIGIGTCPDGSGSYYLPKLVGVKRAMEIALLGDFIDASTAQSMGLVNRVAEEGQLEAVSEEIIGRLASGPTVGIGNTKQLIYAADDNSLATQLAMEARGFAECAATEDWAEGVTAFTEKRKPQFRGC</sequence>